<dbReference type="InterPro" id="IPR001647">
    <property type="entry name" value="HTH_TetR"/>
</dbReference>
<evidence type="ECO:0000313" key="6">
    <source>
        <dbReference type="EMBL" id="GGH85781.1"/>
    </source>
</evidence>
<dbReference type="PROSITE" id="PS50977">
    <property type="entry name" value="HTH_TETR_2"/>
    <property type="match status" value="1"/>
</dbReference>
<dbReference type="PANTHER" id="PTHR30055">
    <property type="entry name" value="HTH-TYPE TRANSCRIPTIONAL REGULATOR RUTR"/>
    <property type="match status" value="1"/>
</dbReference>
<dbReference type="Pfam" id="PF00440">
    <property type="entry name" value="TetR_N"/>
    <property type="match status" value="1"/>
</dbReference>
<dbReference type="Gene3D" id="1.10.10.60">
    <property type="entry name" value="Homeodomain-like"/>
    <property type="match status" value="1"/>
</dbReference>
<dbReference type="InterPro" id="IPR009057">
    <property type="entry name" value="Homeodomain-like_sf"/>
</dbReference>
<dbReference type="Proteomes" id="UP000605427">
    <property type="component" value="Unassembled WGS sequence"/>
</dbReference>
<evidence type="ECO:0000256" key="4">
    <source>
        <dbReference type="PROSITE-ProRule" id="PRU00335"/>
    </source>
</evidence>
<evidence type="ECO:0000256" key="1">
    <source>
        <dbReference type="ARBA" id="ARBA00023015"/>
    </source>
</evidence>
<evidence type="ECO:0000256" key="3">
    <source>
        <dbReference type="ARBA" id="ARBA00023163"/>
    </source>
</evidence>
<comment type="caution">
    <text evidence="6">The sequence shown here is derived from an EMBL/GenBank/DDBJ whole genome shotgun (WGS) entry which is preliminary data.</text>
</comment>
<dbReference type="PRINTS" id="PR00455">
    <property type="entry name" value="HTHTETR"/>
</dbReference>
<feature type="DNA-binding region" description="H-T-H motif" evidence="4">
    <location>
        <begin position="23"/>
        <end position="42"/>
    </location>
</feature>
<keyword evidence="3" id="KW-0804">Transcription</keyword>
<name>A0ABQ2A509_9BACL</name>
<dbReference type="PANTHER" id="PTHR30055:SF234">
    <property type="entry name" value="HTH-TYPE TRANSCRIPTIONAL REGULATOR BETI"/>
    <property type="match status" value="1"/>
</dbReference>
<organism evidence="6 7">
    <name type="scientific">Saccharibacillus endophyticus</name>
    <dbReference type="NCBI Taxonomy" id="2060666"/>
    <lineage>
        <taxon>Bacteria</taxon>
        <taxon>Bacillati</taxon>
        <taxon>Bacillota</taxon>
        <taxon>Bacilli</taxon>
        <taxon>Bacillales</taxon>
        <taxon>Paenibacillaceae</taxon>
        <taxon>Saccharibacillus</taxon>
    </lineage>
</organism>
<dbReference type="EMBL" id="BMDD01000006">
    <property type="protein sequence ID" value="GGH85781.1"/>
    <property type="molecule type" value="Genomic_DNA"/>
</dbReference>
<dbReference type="RefSeq" id="WP_172246737.1">
    <property type="nucleotide sequence ID" value="NZ_BMDD01000006.1"/>
</dbReference>
<dbReference type="SUPFAM" id="SSF46689">
    <property type="entry name" value="Homeodomain-like"/>
    <property type="match status" value="1"/>
</dbReference>
<proteinExistence type="predicted"/>
<keyword evidence="7" id="KW-1185">Reference proteome</keyword>
<evidence type="ECO:0000256" key="2">
    <source>
        <dbReference type="ARBA" id="ARBA00023125"/>
    </source>
</evidence>
<evidence type="ECO:0000313" key="7">
    <source>
        <dbReference type="Proteomes" id="UP000605427"/>
    </source>
</evidence>
<feature type="domain" description="HTH tetR-type" evidence="5">
    <location>
        <begin position="1"/>
        <end position="60"/>
    </location>
</feature>
<dbReference type="InterPro" id="IPR050109">
    <property type="entry name" value="HTH-type_TetR-like_transc_reg"/>
</dbReference>
<dbReference type="Gene3D" id="1.10.357.10">
    <property type="entry name" value="Tetracycline Repressor, domain 2"/>
    <property type="match status" value="1"/>
</dbReference>
<keyword evidence="1" id="KW-0805">Transcription regulation</keyword>
<evidence type="ECO:0000259" key="5">
    <source>
        <dbReference type="PROSITE" id="PS50977"/>
    </source>
</evidence>
<accession>A0ABQ2A509</accession>
<keyword evidence="2 4" id="KW-0238">DNA-binding</keyword>
<protein>
    <recommendedName>
        <fullName evidence="5">HTH tetR-type domain-containing protein</fullName>
    </recommendedName>
</protein>
<sequence length="192" mass="22226">MSREKIKEAAIAQFNLHGYEGTKMSQIAEEAGIRKQSMAYHFASKKELLTELYGEVVEEEIAFVRSFFGETSNKAWEERLHGYMIEHKNRYLTRPGMHLMFVFSFTTPLEVRDFVLFEYRRYLAVLKNELTALFAKAKVGRLTPEECMVACMTMMDGLDIQLVYETRQAYDQTLAIAWKVFLTGIGHTPAKL</sequence>
<gene>
    <name evidence="6" type="ORF">GCM10007362_44010</name>
</gene>
<reference evidence="7" key="1">
    <citation type="journal article" date="2019" name="Int. J. Syst. Evol. Microbiol.">
        <title>The Global Catalogue of Microorganisms (GCM) 10K type strain sequencing project: providing services to taxonomists for standard genome sequencing and annotation.</title>
        <authorList>
            <consortium name="The Broad Institute Genomics Platform"/>
            <consortium name="The Broad Institute Genome Sequencing Center for Infectious Disease"/>
            <person name="Wu L."/>
            <person name="Ma J."/>
        </authorList>
    </citation>
    <scope>NUCLEOTIDE SEQUENCE [LARGE SCALE GENOMIC DNA]</scope>
    <source>
        <strain evidence="7">CCM 8702</strain>
    </source>
</reference>